<name>A0A096BVT2_9FIRM</name>
<proteinExistence type="inferred from homology"/>
<keyword evidence="7" id="KW-0255">Endonuclease</keyword>
<dbReference type="InterPro" id="IPR004593">
    <property type="entry name" value="SbcD"/>
</dbReference>
<evidence type="ECO:0000256" key="6">
    <source>
        <dbReference type="ARBA" id="ARBA00022839"/>
    </source>
</evidence>
<dbReference type="GO" id="GO:0006260">
    <property type="term" value="P:DNA replication"/>
    <property type="evidence" value="ECO:0007669"/>
    <property type="project" value="UniProtKB-KW"/>
</dbReference>
<accession>A0A096BVT2</accession>
<comment type="similarity">
    <text evidence="1 7">Belongs to the SbcD family.</text>
</comment>
<keyword evidence="11" id="KW-1185">Reference proteome</keyword>
<protein>
    <recommendedName>
        <fullName evidence="3 7">Nuclease SbcCD subunit D</fullName>
    </recommendedName>
</protein>
<dbReference type="InterPro" id="IPR041796">
    <property type="entry name" value="Mre11_N"/>
</dbReference>
<evidence type="ECO:0000259" key="8">
    <source>
        <dbReference type="Pfam" id="PF00149"/>
    </source>
</evidence>
<dbReference type="Gene3D" id="3.60.21.10">
    <property type="match status" value="1"/>
</dbReference>
<dbReference type="PANTHER" id="PTHR30337:SF0">
    <property type="entry name" value="NUCLEASE SBCCD SUBUNIT D"/>
    <property type="match status" value="1"/>
</dbReference>
<evidence type="ECO:0000256" key="4">
    <source>
        <dbReference type="ARBA" id="ARBA00022722"/>
    </source>
</evidence>
<dbReference type="NCBIfam" id="TIGR00619">
    <property type="entry name" value="sbcd"/>
    <property type="match status" value="1"/>
</dbReference>
<keyword evidence="6 7" id="KW-0269">Exonuclease</keyword>
<keyword evidence="4 7" id="KW-0540">Nuclease</keyword>
<comment type="caution">
    <text evidence="10">The sequence shown here is derived from an EMBL/GenBank/DDBJ whole genome shotgun (WGS) entry which is preliminary data.</text>
</comment>
<evidence type="ECO:0000256" key="3">
    <source>
        <dbReference type="ARBA" id="ARBA00013365"/>
    </source>
</evidence>
<evidence type="ECO:0000256" key="7">
    <source>
        <dbReference type="RuleBase" id="RU363069"/>
    </source>
</evidence>
<dbReference type="GO" id="GO:0004519">
    <property type="term" value="F:endonuclease activity"/>
    <property type="evidence" value="ECO:0007669"/>
    <property type="project" value="UniProtKB-KW"/>
</dbReference>
<dbReference type="InterPro" id="IPR026843">
    <property type="entry name" value="SbcD_C"/>
</dbReference>
<dbReference type="InterPro" id="IPR050535">
    <property type="entry name" value="DNA_Repair-Maintenance_Comp"/>
</dbReference>
<keyword evidence="7" id="KW-0235">DNA replication</keyword>
<dbReference type="InterPro" id="IPR029052">
    <property type="entry name" value="Metallo-depent_PP-like"/>
</dbReference>
<sequence>MRILHTADWHLGRIFYAHHLTDDQAYVLEHQFFQIIKEEKIDVVIIAGDVFDRSVPHVEAVQLWDLVITKLAVEYGVPTIVIAGNHDGGERLEVGRHVLASMGLHIIGSPEEKGKPIVISDVWGDISFCPMPYVEPAVIRDVLSRENSAACTMDYNELYALWIQNYLQAIPASQRRVAIAHAFVTGGVLGGSERTLAVGGTENINNHLFDAYQYTALGHLHGPQTVGSHRIRYSGSLLKYSFDEYQQEKSFSIIDMDEHGEVTVSLIPIEPKHDVVVVEGYLDAILQDRALHEQYENDYVLVQLLNEAPVIDGMARLRNVLPHVMAMELTGRMVKDEAVDTDTIYGKLDERQLFAQFAETVWKEPLTREQETYINQIWDLIVKEERS</sequence>
<dbReference type="InterPro" id="IPR004843">
    <property type="entry name" value="Calcineurin-like_PHP"/>
</dbReference>
<dbReference type="CDD" id="cd00840">
    <property type="entry name" value="MPP_Mre11_N"/>
    <property type="match status" value="1"/>
</dbReference>
<evidence type="ECO:0000313" key="11">
    <source>
        <dbReference type="Proteomes" id="UP000029628"/>
    </source>
</evidence>
<feature type="domain" description="Nuclease SbcCD subunit D C-terminal" evidence="9">
    <location>
        <begin position="272"/>
        <end position="359"/>
    </location>
</feature>
<comment type="subunit">
    <text evidence="2 7">Heterodimer of SbcC and SbcD.</text>
</comment>
<dbReference type="EMBL" id="JRNT01000027">
    <property type="protein sequence ID" value="KGF46812.1"/>
    <property type="molecule type" value="Genomic_DNA"/>
</dbReference>
<dbReference type="SUPFAM" id="SSF56300">
    <property type="entry name" value="Metallo-dependent phosphatases"/>
    <property type="match status" value="1"/>
</dbReference>
<evidence type="ECO:0000313" key="10">
    <source>
        <dbReference type="EMBL" id="KGF46812.1"/>
    </source>
</evidence>
<dbReference type="eggNOG" id="COG0420">
    <property type="taxonomic scope" value="Bacteria"/>
</dbReference>
<comment type="function">
    <text evidence="7">SbcCD cleaves DNA hairpin structures. These structures can inhibit DNA replication and are intermediates in certain DNA recombination reactions. The complex acts as a 3'-&gt;5' double strand exonuclease that can open hairpins. It also has a 5' single-strand endonuclease activity.</text>
</comment>
<feature type="domain" description="Calcineurin-like phosphoesterase" evidence="8">
    <location>
        <begin position="1"/>
        <end position="98"/>
    </location>
</feature>
<evidence type="ECO:0000259" key="9">
    <source>
        <dbReference type="Pfam" id="PF12320"/>
    </source>
</evidence>
<evidence type="ECO:0000256" key="2">
    <source>
        <dbReference type="ARBA" id="ARBA00011322"/>
    </source>
</evidence>
<dbReference type="PANTHER" id="PTHR30337">
    <property type="entry name" value="COMPONENT OF ATP-DEPENDENT DSDNA EXONUCLEASE"/>
    <property type="match status" value="1"/>
</dbReference>
<keyword evidence="5 7" id="KW-0378">Hydrolase</keyword>
<dbReference type="AlphaFoldDB" id="A0A096BVT2"/>
<dbReference type="GO" id="GO:0008408">
    <property type="term" value="F:3'-5' exonuclease activity"/>
    <property type="evidence" value="ECO:0007669"/>
    <property type="project" value="InterPro"/>
</dbReference>
<dbReference type="Pfam" id="PF00149">
    <property type="entry name" value="Metallophos"/>
    <property type="match status" value="1"/>
</dbReference>
<keyword evidence="7" id="KW-0233">DNA recombination</keyword>
<gene>
    <name evidence="7" type="primary">sbcD</name>
    <name evidence="10" type="ORF">HMPREF0872_07170</name>
</gene>
<dbReference type="RefSeq" id="WP_038152979.1">
    <property type="nucleotide sequence ID" value="NZ_JRNT01000027.1"/>
</dbReference>
<dbReference type="Pfam" id="PF12320">
    <property type="entry name" value="SbcD_C"/>
    <property type="match status" value="1"/>
</dbReference>
<evidence type="ECO:0000256" key="5">
    <source>
        <dbReference type="ARBA" id="ARBA00022801"/>
    </source>
</evidence>
<organism evidence="10 11">
    <name type="scientific">Veillonella montpellierensis DNF00314</name>
    <dbReference type="NCBI Taxonomy" id="1401067"/>
    <lineage>
        <taxon>Bacteria</taxon>
        <taxon>Bacillati</taxon>
        <taxon>Bacillota</taxon>
        <taxon>Negativicutes</taxon>
        <taxon>Veillonellales</taxon>
        <taxon>Veillonellaceae</taxon>
        <taxon>Veillonella</taxon>
    </lineage>
</organism>
<dbReference type="GO" id="GO:0006310">
    <property type="term" value="P:DNA recombination"/>
    <property type="evidence" value="ECO:0007669"/>
    <property type="project" value="UniProtKB-KW"/>
</dbReference>
<reference evidence="10 11" key="1">
    <citation type="submission" date="2014-07" db="EMBL/GenBank/DDBJ databases">
        <authorList>
            <person name="McCorrison J."/>
            <person name="Sanka R."/>
            <person name="Torralba M."/>
            <person name="Gillis M."/>
            <person name="Haft D.H."/>
            <person name="Methe B."/>
            <person name="Sutton G."/>
            <person name="Nelson K.E."/>
        </authorList>
    </citation>
    <scope>NUCLEOTIDE SEQUENCE [LARGE SCALE GENOMIC DNA]</scope>
    <source>
        <strain evidence="10 11">DNF00314</strain>
    </source>
</reference>
<evidence type="ECO:0000256" key="1">
    <source>
        <dbReference type="ARBA" id="ARBA00010555"/>
    </source>
</evidence>
<dbReference type="Proteomes" id="UP000029628">
    <property type="component" value="Unassembled WGS sequence"/>
</dbReference>